<dbReference type="SUPFAM" id="SSF81345">
    <property type="entry name" value="ABC transporter involved in vitamin B12 uptake, BtuC"/>
    <property type="match status" value="1"/>
</dbReference>
<evidence type="ECO:0000313" key="10">
    <source>
        <dbReference type="EMBL" id="EUJ41369.1"/>
    </source>
</evidence>
<organism evidence="10 11">
    <name type="scientific">Brochothrix campestris FSL F6-1037</name>
    <dbReference type="NCBI Taxonomy" id="1265861"/>
    <lineage>
        <taxon>Bacteria</taxon>
        <taxon>Bacillati</taxon>
        <taxon>Bacillota</taxon>
        <taxon>Bacilli</taxon>
        <taxon>Bacillales</taxon>
        <taxon>Listeriaceae</taxon>
        <taxon>Brochothrix</taxon>
    </lineage>
</organism>
<feature type="transmembrane region" description="Helical" evidence="9">
    <location>
        <begin position="14"/>
        <end position="38"/>
    </location>
</feature>
<dbReference type="InterPro" id="IPR001626">
    <property type="entry name" value="ABC_TroCD"/>
</dbReference>
<dbReference type="FunFam" id="1.10.3470.10:FF:000003">
    <property type="entry name" value="Iron ABC transporter permease SitD"/>
    <property type="match status" value="1"/>
</dbReference>
<evidence type="ECO:0000256" key="5">
    <source>
        <dbReference type="ARBA" id="ARBA00023136"/>
    </source>
</evidence>
<dbReference type="CDD" id="cd06550">
    <property type="entry name" value="TM_ABC_iron-siderophores_like"/>
    <property type="match status" value="1"/>
</dbReference>
<evidence type="ECO:0000256" key="2">
    <source>
        <dbReference type="ARBA" id="ARBA00008034"/>
    </source>
</evidence>
<feature type="transmembrane region" description="Helical" evidence="9">
    <location>
        <begin position="179"/>
        <end position="207"/>
    </location>
</feature>
<dbReference type="EMBL" id="AODH01000012">
    <property type="protein sequence ID" value="EUJ41369.1"/>
    <property type="molecule type" value="Genomic_DNA"/>
</dbReference>
<feature type="transmembrane region" description="Helical" evidence="9">
    <location>
        <begin position="135"/>
        <end position="154"/>
    </location>
</feature>
<dbReference type="Gene3D" id="1.10.3470.10">
    <property type="entry name" value="ABC transporter involved in vitamin B12 uptake, BtuC"/>
    <property type="match status" value="1"/>
</dbReference>
<dbReference type="GO" id="GO:0043190">
    <property type="term" value="C:ATP-binding cassette (ABC) transporter complex"/>
    <property type="evidence" value="ECO:0007669"/>
    <property type="project" value="InterPro"/>
</dbReference>
<evidence type="ECO:0000256" key="7">
    <source>
        <dbReference type="ARBA" id="ARBA00073179"/>
    </source>
</evidence>
<protein>
    <recommendedName>
        <fullName evidence="7">Manganese transport system membrane protein MntC</fullName>
    </recommendedName>
</protein>
<keyword evidence="5 9" id="KW-0472">Membrane</keyword>
<feature type="transmembrane region" description="Helical" evidence="9">
    <location>
        <begin position="58"/>
        <end position="82"/>
    </location>
</feature>
<feature type="transmembrane region" description="Helical" evidence="9">
    <location>
        <begin position="94"/>
        <end position="114"/>
    </location>
</feature>
<dbReference type="Proteomes" id="UP000019243">
    <property type="component" value="Unassembled WGS sequence"/>
</dbReference>
<name>W7CP43_9LIST</name>
<proteinExistence type="inferred from homology"/>
<comment type="subcellular location">
    <subcellularLocation>
        <location evidence="8">Cell membrane</location>
        <topology evidence="8">Multi-pass membrane protein</topology>
    </subcellularLocation>
    <subcellularLocation>
        <location evidence="1">Membrane</location>
        <topology evidence="1">Multi-pass membrane protein</topology>
    </subcellularLocation>
</comment>
<keyword evidence="11" id="KW-1185">Reference proteome</keyword>
<evidence type="ECO:0000256" key="3">
    <source>
        <dbReference type="ARBA" id="ARBA00022692"/>
    </source>
</evidence>
<sequence length="277" mass="29505">MVSIFFEALGEYNFLQQALITAILVGISSGIIGSFVVLRGMSLMGDAISHAVLPGVAISYMLGINFLIGSTVFGILAALGIGFITERSPLKNDAAIGIILSSFLALGMILVTIAKSSTNLYHILFGNILAVQRTDLWVTLVVTLLVIVLVSLFYKQLAVSTFDEIIAKSYGVNTKVIHYFLMVLLTLVTVVALQTVGVILVVAMLIIPASTAYLLTNKLGQMIFLAVTIGVLSAVVGLYVSFVNNLASGPCIVMCAAVCFVVAFLMSKKSSIRRIKS</sequence>
<evidence type="ECO:0000256" key="4">
    <source>
        <dbReference type="ARBA" id="ARBA00022989"/>
    </source>
</evidence>
<gene>
    <name evidence="10" type="ORF">BCAMP_03645</name>
</gene>
<dbReference type="STRING" id="1265861.BCAMP_03645"/>
<feature type="transmembrane region" description="Helical" evidence="9">
    <location>
        <begin position="246"/>
        <end position="266"/>
    </location>
</feature>
<dbReference type="Pfam" id="PF00950">
    <property type="entry name" value="ABC-3"/>
    <property type="match status" value="1"/>
</dbReference>
<dbReference type="PATRIC" id="fig|1265861.3.peg.710"/>
<comment type="function">
    <text evidence="6">This protein is probably a component of a manganese permease, a binding protein-dependent, ATP-driven transport system.</text>
</comment>
<dbReference type="PANTHER" id="PTHR30477">
    <property type="entry name" value="ABC-TRANSPORTER METAL-BINDING PROTEIN"/>
    <property type="match status" value="1"/>
</dbReference>
<dbReference type="GO" id="GO:0055085">
    <property type="term" value="P:transmembrane transport"/>
    <property type="evidence" value="ECO:0007669"/>
    <property type="project" value="InterPro"/>
</dbReference>
<comment type="similarity">
    <text evidence="2 8">Belongs to the ABC-3 integral membrane protein family.</text>
</comment>
<comment type="caution">
    <text evidence="10">The sequence shown here is derived from an EMBL/GenBank/DDBJ whole genome shotgun (WGS) entry which is preliminary data.</text>
</comment>
<keyword evidence="4 9" id="KW-1133">Transmembrane helix</keyword>
<dbReference type="GO" id="GO:0071281">
    <property type="term" value="P:cellular response to iron ion"/>
    <property type="evidence" value="ECO:0007669"/>
    <property type="project" value="UniProtKB-ARBA"/>
</dbReference>
<keyword evidence="8" id="KW-0813">Transport</keyword>
<reference evidence="10 11" key="1">
    <citation type="submission" date="2012-12" db="EMBL/GenBank/DDBJ databases">
        <title>Novel taxa of Listeriaceae from agricultural environments in the United States.</title>
        <authorList>
            <person name="den Bakker H.C."/>
            <person name="Allred A."/>
            <person name="Warchocki S."/>
            <person name="Wright E.M."/>
            <person name="Burrell A."/>
            <person name="Nightingale K.K."/>
            <person name="Kephart D."/>
            <person name="Wiedmann M."/>
        </authorList>
    </citation>
    <scope>NUCLEOTIDE SEQUENCE [LARGE SCALE GENOMIC DNA]</scope>
    <source>
        <strain evidence="10 11">FSL F6-1037</strain>
    </source>
</reference>
<evidence type="ECO:0000256" key="9">
    <source>
        <dbReference type="SAM" id="Phobius"/>
    </source>
</evidence>
<accession>W7CP43</accession>
<evidence type="ECO:0000313" key="11">
    <source>
        <dbReference type="Proteomes" id="UP000019243"/>
    </source>
</evidence>
<keyword evidence="3 8" id="KW-0812">Transmembrane</keyword>
<dbReference type="GO" id="GO:0010043">
    <property type="term" value="P:response to zinc ion"/>
    <property type="evidence" value="ECO:0007669"/>
    <property type="project" value="TreeGrafter"/>
</dbReference>
<feature type="transmembrane region" description="Helical" evidence="9">
    <location>
        <begin position="219"/>
        <end position="240"/>
    </location>
</feature>
<dbReference type="PANTHER" id="PTHR30477:SF13">
    <property type="entry name" value="IRON TRANSPORT SYSTEM MEMBRANE PROTEIN HI_0360-RELATED"/>
    <property type="match status" value="1"/>
</dbReference>
<evidence type="ECO:0000256" key="8">
    <source>
        <dbReference type="RuleBase" id="RU003943"/>
    </source>
</evidence>
<dbReference type="InterPro" id="IPR037294">
    <property type="entry name" value="ABC_BtuC-like"/>
</dbReference>
<evidence type="ECO:0000256" key="6">
    <source>
        <dbReference type="ARBA" id="ARBA00057828"/>
    </source>
</evidence>
<evidence type="ECO:0000256" key="1">
    <source>
        <dbReference type="ARBA" id="ARBA00004141"/>
    </source>
</evidence>
<dbReference type="AlphaFoldDB" id="W7CP43"/>